<dbReference type="InterPro" id="IPR001123">
    <property type="entry name" value="LeuE-type"/>
</dbReference>
<feature type="transmembrane region" description="Helical" evidence="6">
    <location>
        <begin position="71"/>
        <end position="90"/>
    </location>
</feature>
<dbReference type="Proteomes" id="UP001596978">
    <property type="component" value="Unassembled WGS sequence"/>
</dbReference>
<organism evidence="7 8">
    <name type="scientific">Sungkyunkwania multivorans</name>
    <dbReference type="NCBI Taxonomy" id="1173618"/>
    <lineage>
        <taxon>Bacteria</taxon>
        <taxon>Pseudomonadati</taxon>
        <taxon>Bacteroidota</taxon>
        <taxon>Flavobacteriia</taxon>
        <taxon>Flavobacteriales</taxon>
        <taxon>Flavobacteriaceae</taxon>
        <taxon>Sungkyunkwania</taxon>
    </lineage>
</organism>
<dbReference type="Pfam" id="PF01810">
    <property type="entry name" value="LysE"/>
    <property type="match status" value="1"/>
</dbReference>
<feature type="transmembrane region" description="Helical" evidence="6">
    <location>
        <begin position="39"/>
        <end position="59"/>
    </location>
</feature>
<accession>A0ABW3D1J2</accession>
<reference evidence="8" key="1">
    <citation type="journal article" date="2019" name="Int. J. Syst. Evol. Microbiol.">
        <title>The Global Catalogue of Microorganisms (GCM) 10K type strain sequencing project: providing services to taxonomists for standard genome sequencing and annotation.</title>
        <authorList>
            <consortium name="The Broad Institute Genomics Platform"/>
            <consortium name="The Broad Institute Genome Sequencing Center for Infectious Disease"/>
            <person name="Wu L."/>
            <person name="Ma J."/>
        </authorList>
    </citation>
    <scope>NUCLEOTIDE SEQUENCE [LARGE SCALE GENOMIC DNA]</scope>
    <source>
        <strain evidence="8">CCUG 62952</strain>
    </source>
</reference>
<keyword evidence="5 6" id="KW-0472">Membrane</keyword>
<keyword evidence="2" id="KW-1003">Cell membrane</keyword>
<evidence type="ECO:0000256" key="4">
    <source>
        <dbReference type="ARBA" id="ARBA00022989"/>
    </source>
</evidence>
<sequence length="229" mass="26035">MIENLQVAIPIGIFLAFTIGPVFFVLLETSAIKGFRAAITFDLGVIFADIIFIAIAFYSTSKIVEKVKDDPNLLVFGGVLLTTYGIISFIQNRKVQSFRRIVKEHYTLDFKRNYGQLFLKGFLLNFINIGVLAGWIGIIFVANSIEKTESGVWLFIFTVLATYLIVDVFKIMLAKKLKSKLTPRVIFKTKKLISLIILGFGVLLMVQGFFPKEKERLRERIEKINPLKD</sequence>
<evidence type="ECO:0000313" key="7">
    <source>
        <dbReference type="EMBL" id="MFD0863182.1"/>
    </source>
</evidence>
<comment type="caution">
    <text evidence="7">The sequence shown here is derived from an EMBL/GenBank/DDBJ whole genome shotgun (WGS) entry which is preliminary data.</text>
</comment>
<proteinExistence type="predicted"/>
<feature type="transmembrane region" description="Helical" evidence="6">
    <location>
        <begin position="6"/>
        <end position="27"/>
    </location>
</feature>
<evidence type="ECO:0000256" key="6">
    <source>
        <dbReference type="SAM" id="Phobius"/>
    </source>
</evidence>
<name>A0ABW3D1J2_9FLAO</name>
<keyword evidence="8" id="KW-1185">Reference proteome</keyword>
<evidence type="ECO:0000256" key="3">
    <source>
        <dbReference type="ARBA" id="ARBA00022692"/>
    </source>
</evidence>
<dbReference type="EMBL" id="JBHTJH010000017">
    <property type="protein sequence ID" value="MFD0863182.1"/>
    <property type="molecule type" value="Genomic_DNA"/>
</dbReference>
<evidence type="ECO:0000313" key="8">
    <source>
        <dbReference type="Proteomes" id="UP001596978"/>
    </source>
</evidence>
<dbReference type="RefSeq" id="WP_386408993.1">
    <property type="nucleotide sequence ID" value="NZ_JBHTJH010000017.1"/>
</dbReference>
<feature type="transmembrane region" description="Helical" evidence="6">
    <location>
        <begin position="192"/>
        <end position="210"/>
    </location>
</feature>
<keyword evidence="4 6" id="KW-1133">Transmembrane helix</keyword>
<evidence type="ECO:0000256" key="5">
    <source>
        <dbReference type="ARBA" id="ARBA00023136"/>
    </source>
</evidence>
<protein>
    <submittedName>
        <fullName evidence="7">LysE family translocator</fullName>
    </submittedName>
</protein>
<comment type="subcellular location">
    <subcellularLocation>
        <location evidence="1">Cell membrane</location>
        <topology evidence="1">Multi-pass membrane protein</topology>
    </subcellularLocation>
</comment>
<feature type="transmembrane region" description="Helical" evidence="6">
    <location>
        <begin position="122"/>
        <end position="145"/>
    </location>
</feature>
<keyword evidence="3 6" id="KW-0812">Transmembrane</keyword>
<dbReference type="PANTHER" id="PTHR30086:SF20">
    <property type="entry name" value="ARGININE EXPORTER PROTEIN ARGO-RELATED"/>
    <property type="match status" value="1"/>
</dbReference>
<evidence type="ECO:0000256" key="1">
    <source>
        <dbReference type="ARBA" id="ARBA00004651"/>
    </source>
</evidence>
<dbReference type="PANTHER" id="PTHR30086">
    <property type="entry name" value="ARGININE EXPORTER PROTEIN ARGO"/>
    <property type="match status" value="1"/>
</dbReference>
<gene>
    <name evidence="7" type="ORF">ACFQ1M_13290</name>
</gene>
<evidence type="ECO:0000256" key="2">
    <source>
        <dbReference type="ARBA" id="ARBA00022475"/>
    </source>
</evidence>
<feature type="transmembrane region" description="Helical" evidence="6">
    <location>
        <begin position="151"/>
        <end position="171"/>
    </location>
</feature>